<dbReference type="AlphaFoldDB" id="A0A9P4VU56"/>
<protein>
    <recommendedName>
        <fullName evidence="5">Transmembrane protein</fullName>
    </recommendedName>
</protein>
<gene>
    <name evidence="3" type="ORF">M501DRAFT_990125</name>
</gene>
<accession>A0A9P4VU56</accession>
<dbReference type="Proteomes" id="UP000799429">
    <property type="component" value="Unassembled WGS sequence"/>
</dbReference>
<comment type="caution">
    <text evidence="3">The sequence shown here is derived from an EMBL/GenBank/DDBJ whole genome shotgun (WGS) entry which is preliminary data.</text>
</comment>
<sequence>MRLPLPFLPILTLALATHLPTPQASVSHQIESADASAIVMHVESSPFETGASAPMTTVSSLERPRGQAIGGLMVAVIGVVSLLFVIWWSFGLLGLGAYWRDISILSDYTKHEEQEQWEPDAIDNEAR</sequence>
<keyword evidence="2" id="KW-0732">Signal</keyword>
<keyword evidence="4" id="KW-1185">Reference proteome</keyword>
<dbReference type="EMBL" id="MU006091">
    <property type="protein sequence ID" value="KAF2841632.1"/>
    <property type="molecule type" value="Genomic_DNA"/>
</dbReference>
<feature type="chain" id="PRO_5040189871" description="Transmembrane protein" evidence="2">
    <location>
        <begin position="17"/>
        <end position="127"/>
    </location>
</feature>
<evidence type="ECO:0000313" key="4">
    <source>
        <dbReference type="Proteomes" id="UP000799429"/>
    </source>
</evidence>
<evidence type="ECO:0000256" key="1">
    <source>
        <dbReference type="SAM" id="Phobius"/>
    </source>
</evidence>
<feature type="signal peptide" evidence="2">
    <location>
        <begin position="1"/>
        <end position="16"/>
    </location>
</feature>
<keyword evidence="1" id="KW-0472">Membrane</keyword>
<keyword evidence="1" id="KW-1133">Transmembrane helix</keyword>
<keyword evidence="1" id="KW-0812">Transmembrane</keyword>
<evidence type="ECO:0000313" key="3">
    <source>
        <dbReference type="EMBL" id="KAF2841632.1"/>
    </source>
</evidence>
<evidence type="ECO:0008006" key="5">
    <source>
        <dbReference type="Google" id="ProtNLM"/>
    </source>
</evidence>
<proteinExistence type="predicted"/>
<reference evidence="3" key="1">
    <citation type="journal article" date="2020" name="Stud. Mycol.">
        <title>101 Dothideomycetes genomes: a test case for predicting lifestyles and emergence of pathogens.</title>
        <authorList>
            <person name="Haridas S."/>
            <person name="Albert R."/>
            <person name="Binder M."/>
            <person name="Bloem J."/>
            <person name="Labutti K."/>
            <person name="Salamov A."/>
            <person name="Andreopoulos B."/>
            <person name="Baker S."/>
            <person name="Barry K."/>
            <person name="Bills G."/>
            <person name="Bluhm B."/>
            <person name="Cannon C."/>
            <person name="Castanera R."/>
            <person name="Culley D."/>
            <person name="Daum C."/>
            <person name="Ezra D."/>
            <person name="Gonzalez J."/>
            <person name="Henrissat B."/>
            <person name="Kuo A."/>
            <person name="Liang C."/>
            <person name="Lipzen A."/>
            <person name="Lutzoni F."/>
            <person name="Magnuson J."/>
            <person name="Mondo S."/>
            <person name="Nolan M."/>
            <person name="Ohm R."/>
            <person name="Pangilinan J."/>
            <person name="Park H.-J."/>
            <person name="Ramirez L."/>
            <person name="Alfaro M."/>
            <person name="Sun H."/>
            <person name="Tritt A."/>
            <person name="Yoshinaga Y."/>
            <person name="Zwiers L.-H."/>
            <person name="Turgeon B."/>
            <person name="Goodwin S."/>
            <person name="Spatafora J."/>
            <person name="Crous P."/>
            <person name="Grigoriev I."/>
        </authorList>
    </citation>
    <scope>NUCLEOTIDE SEQUENCE</scope>
    <source>
        <strain evidence="3">CBS 101060</strain>
    </source>
</reference>
<name>A0A9P4VU56_9PEZI</name>
<evidence type="ECO:0000256" key="2">
    <source>
        <dbReference type="SAM" id="SignalP"/>
    </source>
</evidence>
<organism evidence="3 4">
    <name type="scientific">Patellaria atrata CBS 101060</name>
    <dbReference type="NCBI Taxonomy" id="1346257"/>
    <lineage>
        <taxon>Eukaryota</taxon>
        <taxon>Fungi</taxon>
        <taxon>Dikarya</taxon>
        <taxon>Ascomycota</taxon>
        <taxon>Pezizomycotina</taxon>
        <taxon>Dothideomycetes</taxon>
        <taxon>Dothideomycetes incertae sedis</taxon>
        <taxon>Patellariales</taxon>
        <taxon>Patellariaceae</taxon>
        <taxon>Patellaria</taxon>
    </lineage>
</organism>
<feature type="transmembrane region" description="Helical" evidence="1">
    <location>
        <begin position="68"/>
        <end position="90"/>
    </location>
</feature>